<name>T1F9K3_HELRO</name>
<feature type="compositionally biased region" description="Basic and acidic residues" evidence="1">
    <location>
        <begin position="162"/>
        <end position="174"/>
    </location>
</feature>
<dbReference type="EMBL" id="KB096900">
    <property type="protein sequence ID" value="ESO00729.1"/>
    <property type="molecule type" value="Genomic_DNA"/>
</dbReference>
<dbReference type="Proteomes" id="UP000015101">
    <property type="component" value="Unassembled WGS sequence"/>
</dbReference>
<dbReference type="EnsemblMetazoa" id="HelroT175720">
    <property type="protein sequence ID" value="HelroP175720"/>
    <property type="gene ID" value="HelroG175720"/>
</dbReference>
<dbReference type="CTD" id="20205502"/>
<sequence>MDKALLAEKTQPPSILPKPTSVSHMVRKLANTTTTFHHQVRQQQQQQPQHLQQLLVQQQQQQQQQETRCESNREDIANDAKINFSSFIENFENLSRSRSQENNANFLSRSKSALCRKNRFNLFPDTGICNNKFEASNNNDNTDNNNNDDNKNNNNFNQSSSDHNDTNDKRQKTDKNIFSAYRRNNIEPGNNETNIININNYIDQNLNRTSSFNHKSSNISNYVSHNFNHKSNNINNNETTVILA</sequence>
<accession>T1F9K3</accession>
<dbReference type="AlphaFoldDB" id="T1F9K3"/>
<evidence type="ECO:0000256" key="1">
    <source>
        <dbReference type="SAM" id="MobiDB-lite"/>
    </source>
</evidence>
<protein>
    <submittedName>
        <fullName evidence="2 3">Uncharacterized protein</fullName>
    </submittedName>
</protein>
<organism evidence="3 4">
    <name type="scientific">Helobdella robusta</name>
    <name type="common">Californian leech</name>
    <dbReference type="NCBI Taxonomy" id="6412"/>
    <lineage>
        <taxon>Eukaryota</taxon>
        <taxon>Metazoa</taxon>
        <taxon>Spiralia</taxon>
        <taxon>Lophotrochozoa</taxon>
        <taxon>Annelida</taxon>
        <taxon>Clitellata</taxon>
        <taxon>Hirudinea</taxon>
        <taxon>Rhynchobdellida</taxon>
        <taxon>Glossiphoniidae</taxon>
        <taxon>Helobdella</taxon>
    </lineage>
</organism>
<feature type="region of interest" description="Disordered" evidence="1">
    <location>
        <begin position="1"/>
        <end position="20"/>
    </location>
</feature>
<gene>
    <name evidence="3" type="primary">20205502</name>
    <name evidence="2" type="ORF">HELRODRAFT_175720</name>
</gene>
<evidence type="ECO:0000313" key="3">
    <source>
        <dbReference type="EnsemblMetazoa" id="HelroP175720"/>
    </source>
</evidence>
<dbReference type="RefSeq" id="XP_009021366.1">
    <property type="nucleotide sequence ID" value="XM_009023118.1"/>
</dbReference>
<feature type="compositionally biased region" description="Low complexity" evidence="1">
    <location>
        <begin position="137"/>
        <end position="161"/>
    </location>
</feature>
<proteinExistence type="predicted"/>
<reference evidence="2 4" key="2">
    <citation type="journal article" date="2013" name="Nature">
        <title>Insights into bilaterian evolution from three spiralian genomes.</title>
        <authorList>
            <person name="Simakov O."/>
            <person name="Marletaz F."/>
            <person name="Cho S.J."/>
            <person name="Edsinger-Gonzales E."/>
            <person name="Havlak P."/>
            <person name="Hellsten U."/>
            <person name="Kuo D.H."/>
            <person name="Larsson T."/>
            <person name="Lv J."/>
            <person name="Arendt D."/>
            <person name="Savage R."/>
            <person name="Osoegawa K."/>
            <person name="de Jong P."/>
            <person name="Grimwood J."/>
            <person name="Chapman J.A."/>
            <person name="Shapiro H."/>
            <person name="Aerts A."/>
            <person name="Otillar R.P."/>
            <person name="Terry A.Y."/>
            <person name="Boore J.L."/>
            <person name="Grigoriev I.V."/>
            <person name="Lindberg D.R."/>
            <person name="Seaver E.C."/>
            <person name="Weisblat D.A."/>
            <person name="Putnam N.H."/>
            <person name="Rokhsar D.S."/>
        </authorList>
    </citation>
    <scope>NUCLEOTIDE SEQUENCE</scope>
</reference>
<dbReference type="EMBL" id="AMQM01005403">
    <property type="status" value="NOT_ANNOTATED_CDS"/>
    <property type="molecule type" value="Genomic_DNA"/>
</dbReference>
<dbReference type="EMBL" id="AMQM01005404">
    <property type="status" value="NOT_ANNOTATED_CDS"/>
    <property type="molecule type" value="Genomic_DNA"/>
</dbReference>
<evidence type="ECO:0000313" key="4">
    <source>
        <dbReference type="Proteomes" id="UP000015101"/>
    </source>
</evidence>
<feature type="region of interest" description="Disordered" evidence="1">
    <location>
        <begin position="137"/>
        <end position="174"/>
    </location>
</feature>
<dbReference type="GeneID" id="20205502"/>
<dbReference type="InParanoid" id="T1F9K3"/>
<reference evidence="3" key="3">
    <citation type="submission" date="2015-06" db="UniProtKB">
        <authorList>
            <consortium name="EnsemblMetazoa"/>
        </authorList>
    </citation>
    <scope>IDENTIFICATION</scope>
</reference>
<dbReference type="KEGG" id="hro:HELRODRAFT_175720"/>
<keyword evidence="4" id="KW-1185">Reference proteome</keyword>
<dbReference type="HOGENOM" id="CLU_091837_0_0_1"/>
<evidence type="ECO:0000313" key="2">
    <source>
        <dbReference type="EMBL" id="ESO00729.1"/>
    </source>
</evidence>
<reference evidence="4" key="1">
    <citation type="submission" date="2012-12" db="EMBL/GenBank/DDBJ databases">
        <authorList>
            <person name="Hellsten U."/>
            <person name="Grimwood J."/>
            <person name="Chapman J.A."/>
            <person name="Shapiro H."/>
            <person name="Aerts A."/>
            <person name="Otillar R.P."/>
            <person name="Terry A.Y."/>
            <person name="Boore J.L."/>
            <person name="Simakov O."/>
            <person name="Marletaz F."/>
            <person name="Cho S.-J."/>
            <person name="Edsinger-Gonzales E."/>
            <person name="Havlak P."/>
            <person name="Kuo D.-H."/>
            <person name="Larsson T."/>
            <person name="Lv J."/>
            <person name="Arendt D."/>
            <person name="Savage R."/>
            <person name="Osoegawa K."/>
            <person name="de Jong P."/>
            <person name="Lindberg D.R."/>
            <person name="Seaver E.C."/>
            <person name="Weisblat D.A."/>
            <person name="Putnam N.H."/>
            <person name="Grigoriev I.V."/>
            <person name="Rokhsar D.S."/>
        </authorList>
    </citation>
    <scope>NUCLEOTIDE SEQUENCE</scope>
</reference>